<protein>
    <submittedName>
        <fullName evidence="1">Uncharacterized protein</fullName>
    </submittedName>
</protein>
<organism evidence="1 2">
    <name type="scientific">Saguinus oedipus</name>
    <name type="common">Cotton-top tamarin</name>
    <name type="synonym">Oedipomidas oedipus</name>
    <dbReference type="NCBI Taxonomy" id="9490"/>
    <lineage>
        <taxon>Eukaryota</taxon>
        <taxon>Metazoa</taxon>
        <taxon>Chordata</taxon>
        <taxon>Craniata</taxon>
        <taxon>Vertebrata</taxon>
        <taxon>Euteleostomi</taxon>
        <taxon>Mammalia</taxon>
        <taxon>Eutheria</taxon>
        <taxon>Euarchontoglires</taxon>
        <taxon>Primates</taxon>
        <taxon>Haplorrhini</taxon>
        <taxon>Platyrrhini</taxon>
        <taxon>Cebidae</taxon>
        <taxon>Callitrichinae</taxon>
        <taxon>Saguinus</taxon>
    </lineage>
</organism>
<sequence length="77" mass="8897">MNISLGLVEDEWQTVRPLATWTADEQTPVQQGLMAERRIHGQEQMVAMDMASLALEPPWIRPRKKLISTPLWPFLNQ</sequence>
<accession>A0ABQ9UCF9</accession>
<proteinExistence type="predicted"/>
<dbReference type="EMBL" id="JASSZA010000014">
    <property type="protein sequence ID" value="KAK2094313.1"/>
    <property type="molecule type" value="Genomic_DNA"/>
</dbReference>
<evidence type="ECO:0000313" key="2">
    <source>
        <dbReference type="Proteomes" id="UP001266305"/>
    </source>
</evidence>
<gene>
    <name evidence="1" type="ORF">P7K49_028051</name>
</gene>
<comment type="caution">
    <text evidence="1">The sequence shown here is derived from an EMBL/GenBank/DDBJ whole genome shotgun (WGS) entry which is preliminary data.</text>
</comment>
<feature type="non-terminal residue" evidence="1">
    <location>
        <position position="77"/>
    </location>
</feature>
<name>A0ABQ9UCF9_SAGOE</name>
<evidence type="ECO:0000313" key="1">
    <source>
        <dbReference type="EMBL" id="KAK2094313.1"/>
    </source>
</evidence>
<reference evidence="1 2" key="1">
    <citation type="submission" date="2023-05" db="EMBL/GenBank/DDBJ databases">
        <title>B98-5 Cell Line De Novo Hybrid Assembly: An Optical Mapping Approach.</title>
        <authorList>
            <person name="Kananen K."/>
            <person name="Auerbach J.A."/>
            <person name="Kautto E."/>
            <person name="Blachly J.S."/>
        </authorList>
    </citation>
    <scope>NUCLEOTIDE SEQUENCE [LARGE SCALE GENOMIC DNA]</scope>
    <source>
        <strain evidence="1">B95-8</strain>
        <tissue evidence="1">Cell line</tissue>
    </source>
</reference>
<keyword evidence="2" id="KW-1185">Reference proteome</keyword>
<dbReference type="Proteomes" id="UP001266305">
    <property type="component" value="Unassembled WGS sequence"/>
</dbReference>